<feature type="domain" description="F-box" evidence="2">
    <location>
        <begin position="45"/>
        <end position="77"/>
    </location>
</feature>
<dbReference type="STRING" id="888268.A0A1E5V224"/>
<gene>
    <name evidence="3" type="ORF">BAE44_0019781</name>
</gene>
<dbReference type="InterPro" id="IPR001810">
    <property type="entry name" value="F-box_dom"/>
</dbReference>
<accession>A0A1E5V224</accession>
<name>A0A1E5V224_9POAL</name>
<dbReference type="Proteomes" id="UP000095767">
    <property type="component" value="Unassembled WGS sequence"/>
</dbReference>
<dbReference type="OrthoDB" id="605328at2759"/>
<proteinExistence type="predicted"/>
<protein>
    <recommendedName>
        <fullName evidence="2">F-box domain-containing protein</fullName>
    </recommendedName>
</protein>
<evidence type="ECO:0000313" key="3">
    <source>
        <dbReference type="EMBL" id="OEL19200.1"/>
    </source>
</evidence>
<feature type="region of interest" description="Disordered" evidence="1">
    <location>
        <begin position="12"/>
        <end position="34"/>
    </location>
</feature>
<dbReference type="EMBL" id="LWDX02054391">
    <property type="protein sequence ID" value="OEL19200.1"/>
    <property type="molecule type" value="Genomic_DNA"/>
</dbReference>
<dbReference type="AlphaFoldDB" id="A0A1E5V224"/>
<sequence>MFLPCAAHPQIRSPPAHPLPPWQQHGLPQPARTKRSEVMVACPNDDALVEILSRVPAKPRFPFKCVFKPWCHLITDSLGCRKFPQTLQGFLFGGSDDENYGRFIDLLGRSSPLVDASFSFLTKTDPNGGCIWMCRSYFAHLFIRFLSAYAHARSFGLSNQPSKMHILQSALLCPDVEPETGII</sequence>
<evidence type="ECO:0000259" key="2">
    <source>
        <dbReference type="Pfam" id="PF00646"/>
    </source>
</evidence>
<comment type="caution">
    <text evidence="3">The sequence shown here is derived from an EMBL/GenBank/DDBJ whole genome shotgun (WGS) entry which is preliminary data.</text>
</comment>
<evidence type="ECO:0000313" key="4">
    <source>
        <dbReference type="Proteomes" id="UP000095767"/>
    </source>
</evidence>
<dbReference type="Pfam" id="PF00646">
    <property type="entry name" value="F-box"/>
    <property type="match status" value="1"/>
</dbReference>
<organism evidence="3 4">
    <name type="scientific">Dichanthelium oligosanthes</name>
    <dbReference type="NCBI Taxonomy" id="888268"/>
    <lineage>
        <taxon>Eukaryota</taxon>
        <taxon>Viridiplantae</taxon>
        <taxon>Streptophyta</taxon>
        <taxon>Embryophyta</taxon>
        <taxon>Tracheophyta</taxon>
        <taxon>Spermatophyta</taxon>
        <taxon>Magnoliopsida</taxon>
        <taxon>Liliopsida</taxon>
        <taxon>Poales</taxon>
        <taxon>Poaceae</taxon>
        <taxon>PACMAD clade</taxon>
        <taxon>Panicoideae</taxon>
        <taxon>Panicodae</taxon>
        <taxon>Paniceae</taxon>
        <taxon>Dichantheliinae</taxon>
        <taxon>Dichanthelium</taxon>
    </lineage>
</organism>
<evidence type="ECO:0000256" key="1">
    <source>
        <dbReference type="SAM" id="MobiDB-lite"/>
    </source>
</evidence>
<reference evidence="3 4" key="1">
    <citation type="submission" date="2016-09" db="EMBL/GenBank/DDBJ databases">
        <title>The draft genome of Dichanthelium oligosanthes: A C3 panicoid grass species.</title>
        <authorList>
            <person name="Studer A.J."/>
            <person name="Schnable J.C."/>
            <person name="Brutnell T.P."/>
        </authorList>
    </citation>
    <scope>NUCLEOTIDE SEQUENCE [LARGE SCALE GENOMIC DNA]</scope>
    <source>
        <strain evidence="4">cv. Kellogg 1175</strain>
        <tissue evidence="3">Leaf</tissue>
    </source>
</reference>
<keyword evidence="4" id="KW-1185">Reference proteome</keyword>